<gene>
    <name evidence="5" type="ORF">J2S00_001101</name>
</gene>
<keyword evidence="1" id="KW-0805">Transcription regulation</keyword>
<reference evidence="5 6" key="1">
    <citation type="submission" date="2023-07" db="EMBL/GenBank/DDBJ databases">
        <title>Genomic Encyclopedia of Type Strains, Phase IV (KMG-IV): sequencing the most valuable type-strain genomes for metagenomic binning, comparative biology and taxonomic classification.</title>
        <authorList>
            <person name="Goeker M."/>
        </authorList>
    </citation>
    <scope>NUCLEOTIDE SEQUENCE [LARGE SCALE GENOMIC DNA]</scope>
    <source>
        <strain evidence="5 6">DSM 17740</strain>
    </source>
</reference>
<keyword evidence="2 5" id="KW-0238">DNA-binding</keyword>
<dbReference type="Pfam" id="PF07729">
    <property type="entry name" value="FCD"/>
    <property type="match status" value="1"/>
</dbReference>
<dbReference type="InterPro" id="IPR011711">
    <property type="entry name" value="GntR_C"/>
</dbReference>
<comment type="caution">
    <text evidence="5">The sequence shown here is derived from an EMBL/GenBank/DDBJ whole genome shotgun (WGS) entry which is preliminary data.</text>
</comment>
<evidence type="ECO:0000259" key="4">
    <source>
        <dbReference type="Pfam" id="PF07729"/>
    </source>
</evidence>
<organism evidence="5 6">
    <name type="scientific">Caldalkalibacillus uzonensis</name>
    <dbReference type="NCBI Taxonomy" id="353224"/>
    <lineage>
        <taxon>Bacteria</taxon>
        <taxon>Bacillati</taxon>
        <taxon>Bacillota</taxon>
        <taxon>Bacilli</taxon>
        <taxon>Bacillales</taxon>
        <taxon>Bacillaceae</taxon>
        <taxon>Caldalkalibacillus</taxon>
    </lineage>
</organism>
<dbReference type="RefSeq" id="WP_188623184.1">
    <property type="nucleotide sequence ID" value="NZ_JAUSUQ010000003.1"/>
</dbReference>
<dbReference type="GO" id="GO:0003677">
    <property type="term" value="F:DNA binding"/>
    <property type="evidence" value="ECO:0007669"/>
    <property type="project" value="UniProtKB-KW"/>
</dbReference>
<protein>
    <submittedName>
        <fullName evidence="5">DNA-binding FadR family transcriptional regulator</fullName>
    </submittedName>
</protein>
<dbReference type="EMBL" id="JAUSUQ010000003">
    <property type="protein sequence ID" value="MDQ0338317.1"/>
    <property type="molecule type" value="Genomic_DNA"/>
</dbReference>
<sequence length="59" mass="6825">MYEARIDALKIPGKTEEVLGEHRLIYEAILTADAEMARTAMENHISNIKHQLNQMEEKE</sequence>
<keyword evidence="3" id="KW-0804">Transcription</keyword>
<keyword evidence="6" id="KW-1185">Reference proteome</keyword>
<dbReference type="Gene3D" id="1.20.120.530">
    <property type="entry name" value="GntR ligand-binding domain-like"/>
    <property type="match status" value="1"/>
</dbReference>
<evidence type="ECO:0000256" key="3">
    <source>
        <dbReference type="ARBA" id="ARBA00023163"/>
    </source>
</evidence>
<feature type="domain" description="GntR C-terminal" evidence="4">
    <location>
        <begin position="5"/>
        <end position="46"/>
    </location>
</feature>
<proteinExistence type="predicted"/>
<evidence type="ECO:0000256" key="1">
    <source>
        <dbReference type="ARBA" id="ARBA00023015"/>
    </source>
</evidence>
<accession>A0ABU0CPH1</accession>
<dbReference type="Proteomes" id="UP001232445">
    <property type="component" value="Unassembled WGS sequence"/>
</dbReference>
<dbReference type="InterPro" id="IPR008920">
    <property type="entry name" value="TF_FadR/GntR_C"/>
</dbReference>
<evidence type="ECO:0000313" key="5">
    <source>
        <dbReference type="EMBL" id="MDQ0338317.1"/>
    </source>
</evidence>
<evidence type="ECO:0000313" key="6">
    <source>
        <dbReference type="Proteomes" id="UP001232445"/>
    </source>
</evidence>
<name>A0ABU0CPH1_9BACI</name>
<evidence type="ECO:0000256" key="2">
    <source>
        <dbReference type="ARBA" id="ARBA00023125"/>
    </source>
</evidence>
<dbReference type="SUPFAM" id="SSF48008">
    <property type="entry name" value="GntR ligand-binding domain-like"/>
    <property type="match status" value="1"/>
</dbReference>